<dbReference type="PANTHER" id="PTHR40072:SF1">
    <property type="entry name" value="MOLYBDOPTERIN-GUANINE DINUCLEOTIDE BIOSYNTHESIS ADAPTER PROTEIN"/>
    <property type="match status" value="1"/>
</dbReference>
<dbReference type="SUPFAM" id="SSF52540">
    <property type="entry name" value="P-loop containing nucleoside triphosphate hydrolases"/>
    <property type="match status" value="1"/>
</dbReference>
<dbReference type="Proteomes" id="UP000187367">
    <property type="component" value="Unassembled WGS sequence"/>
</dbReference>
<dbReference type="InterPro" id="IPR004435">
    <property type="entry name" value="MobB_dom"/>
</dbReference>
<evidence type="ECO:0000313" key="2">
    <source>
        <dbReference type="EMBL" id="OMI05174.1"/>
    </source>
</evidence>
<dbReference type="CDD" id="cd03116">
    <property type="entry name" value="MobB"/>
    <property type="match status" value="1"/>
</dbReference>
<dbReference type="GO" id="GO:0005525">
    <property type="term" value="F:GTP binding"/>
    <property type="evidence" value="ECO:0007669"/>
    <property type="project" value="InterPro"/>
</dbReference>
<comment type="caution">
    <text evidence="2">The sequence shown here is derived from an EMBL/GenBank/DDBJ whole genome shotgun (WGS) entry which is preliminary data.</text>
</comment>
<dbReference type="PANTHER" id="PTHR40072">
    <property type="entry name" value="MOLYBDOPTERIN-GUANINE DINUCLEOTIDE BIOSYNTHESIS ADAPTER PROTEIN-RELATED"/>
    <property type="match status" value="1"/>
</dbReference>
<dbReference type="RefSeq" id="WP_076762218.1">
    <property type="nucleotide sequence ID" value="NZ_JARMMH010000013.1"/>
</dbReference>
<dbReference type="EMBL" id="MTJL01000022">
    <property type="protein sequence ID" value="OMI05174.1"/>
    <property type="molecule type" value="Genomic_DNA"/>
</dbReference>
<organism evidence="2 3">
    <name type="scientific">Bacillus swezeyi</name>
    <dbReference type="NCBI Taxonomy" id="1925020"/>
    <lineage>
        <taxon>Bacteria</taxon>
        <taxon>Bacillati</taxon>
        <taxon>Bacillota</taxon>
        <taxon>Bacilli</taxon>
        <taxon>Bacillales</taxon>
        <taxon>Bacillaceae</taxon>
        <taxon>Bacillus</taxon>
    </lineage>
</organism>
<name>A0A1R1QKN2_9BACI</name>
<sequence length="178" mass="19507">MARDFPILQVVGYQNSGKTTFVEMLLEKLEHDGVQAGCLKHHGHGGEPDAFTEGKDSGRFLRAGAAASGVEGAGVFQLTARGNWTLEKLISAYSLLSIDCLLIEGFKQAEYPKVVMVRDDGDNDLIEQLDGIIAVIYQHNKPHIAGNDIQCFHMEDPSAIPYIVKYLKEEGVCLDDLS</sequence>
<dbReference type="GO" id="GO:0006777">
    <property type="term" value="P:Mo-molybdopterin cofactor biosynthetic process"/>
    <property type="evidence" value="ECO:0007669"/>
    <property type="project" value="InterPro"/>
</dbReference>
<accession>A0A1R1RRM8</accession>
<dbReference type="Pfam" id="PF03205">
    <property type="entry name" value="MobB"/>
    <property type="match status" value="1"/>
</dbReference>
<evidence type="ECO:0000259" key="1">
    <source>
        <dbReference type="Pfam" id="PF03205"/>
    </source>
</evidence>
<reference evidence="2 3" key="1">
    <citation type="submission" date="2017-01" db="EMBL/GenBank/DDBJ databases">
        <title>Bacillus phylogenomics.</title>
        <authorList>
            <person name="Dunlap C."/>
        </authorList>
    </citation>
    <scope>NUCLEOTIDE SEQUENCE [LARGE SCALE GENOMIC DNA]</scope>
    <source>
        <strain evidence="2 3">NRRL B-41282</strain>
    </source>
</reference>
<keyword evidence="3" id="KW-1185">Reference proteome</keyword>
<gene>
    <name evidence="2" type="ORF">BW143_11575</name>
</gene>
<dbReference type="InterPro" id="IPR052539">
    <property type="entry name" value="MGD_biosynthesis_adapter"/>
</dbReference>
<dbReference type="NCBIfam" id="TIGR00176">
    <property type="entry name" value="mobB"/>
    <property type="match status" value="1"/>
</dbReference>
<dbReference type="OrthoDB" id="9786803at2"/>
<proteinExistence type="predicted"/>
<dbReference type="InterPro" id="IPR027417">
    <property type="entry name" value="P-loop_NTPase"/>
</dbReference>
<accession>A0A1R1QKN2</accession>
<protein>
    <submittedName>
        <fullName evidence="2">Molybdopterin-guanine dinucleotide biosynthesis protein B</fullName>
    </submittedName>
</protein>
<dbReference type="AlphaFoldDB" id="A0A1R1QKN2"/>
<feature type="domain" description="Molybdopterin-guanine dinucleotide biosynthesis protein B (MobB)" evidence="1">
    <location>
        <begin position="7"/>
        <end position="136"/>
    </location>
</feature>
<evidence type="ECO:0000313" key="3">
    <source>
        <dbReference type="Proteomes" id="UP000187367"/>
    </source>
</evidence>
<dbReference type="Gene3D" id="3.40.50.300">
    <property type="entry name" value="P-loop containing nucleotide triphosphate hydrolases"/>
    <property type="match status" value="1"/>
</dbReference>